<proteinExistence type="predicted"/>
<gene>
    <name evidence="2" type="ORF">W5A_00290</name>
</gene>
<dbReference type="Gene3D" id="1.20.144.10">
    <property type="entry name" value="Phosphatidic acid phosphatase type 2/haloperoxidase"/>
    <property type="match status" value="1"/>
</dbReference>
<comment type="caution">
    <text evidence="2">The sequence shown here is derived from an EMBL/GenBank/DDBJ whole genome shotgun (WGS) entry which is preliminary data.</text>
</comment>
<dbReference type="CDD" id="cd01610">
    <property type="entry name" value="PAP2_like"/>
    <property type="match status" value="1"/>
</dbReference>
<dbReference type="RefSeq" id="WP_008236208.1">
    <property type="nucleotide sequence ID" value="NZ_AJJU01000002.1"/>
</dbReference>
<accession>I0WJ49</accession>
<reference evidence="2 3" key="1">
    <citation type="journal article" date="2012" name="J. Bacteriol.">
        <title>Genome Sequence of the Halotolerant Bacterium Imtechella halotolerans K1T.</title>
        <authorList>
            <person name="Kumar S."/>
            <person name="Vikram S."/>
            <person name="Subramanian S."/>
            <person name="Raghava G.P."/>
            <person name="Pinnaka A.K."/>
        </authorList>
    </citation>
    <scope>NUCLEOTIDE SEQUENCE [LARGE SCALE GENOMIC DNA]</scope>
    <source>
        <strain evidence="2 3">K1</strain>
    </source>
</reference>
<organism evidence="2 3">
    <name type="scientific">Imtechella halotolerans K1</name>
    <dbReference type="NCBI Taxonomy" id="946077"/>
    <lineage>
        <taxon>Bacteria</taxon>
        <taxon>Pseudomonadati</taxon>
        <taxon>Bacteroidota</taxon>
        <taxon>Flavobacteriia</taxon>
        <taxon>Flavobacteriales</taxon>
        <taxon>Flavobacteriaceae</taxon>
        <taxon>Imtechella</taxon>
    </lineage>
</organism>
<dbReference type="PANTHER" id="PTHR14969:SF13">
    <property type="entry name" value="AT30094P"/>
    <property type="match status" value="1"/>
</dbReference>
<dbReference type="SUPFAM" id="SSF48317">
    <property type="entry name" value="Acid phosphatase/Vanadium-dependent haloperoxidase"/>
    <property type="match status" value="1"/>
</dbReference>
<feature type="domain" description="Phosphatidic acid phosphatase type 2/haloperoxidase" evidence="1">
    <location>
        <begin position="138"/>
        <end position="249"/>
    </location>
</feature>
<dbReference type="InterPro" id="IPR000326">
    <property type="entry name" value="PAP2/HPO"/>
</dbReference>
<dbReference type="eggNOG" id="COG0671">
    <property type="taxonomic scope" value="Bacteria"/>
</dbReference>
<protein>
    <submittedName>
        <fullName evidence="2">PAP2 superfamily protein</fullName>
    </submittedName>
</protein>
<dbReference type="SMART" id="SM00014">
    <property type="entry name" value="acidPPc"/>
    <property type="match status" value="1"/>
</dbReference>
<name>I0WJ49_9FLAO</name>
<dbReference type="InterPro" id="IPR036938">
    <property type="entry name" value="PAP2/HPO_sf"/>
</dbReference>
<dbReference type="Proteomes" id="UP000005938">
    <property type="component" value="Unassembled WGS sequence"/>
</dbReference>
<dbReference type="STRING" id="946077.W5A_00290"/>
<dbReference type="PANTHER" id="PTHR14969">
    <property type="entry name" value="SPHINGOSINE-1-PHOSPHATE PHOSPHOHYDROLASE"/>
    <property type="match status" value="1"/>
</dbReference>
<keyword evidence="3" id="KW-1185">Reference proteome</keyword>
<dbReference type="OrthoDB" id="9773582at2"/>
<dbReference type="EMBL" id="AJJU01000002">
    <property type="protein sequence ID" value="EID76415.1"/>
    <property type="molecule type" value="Genomic_DNA"/>
</dbReference>
<dbReference type="AlphaFoldDB" id="I0WJ49"/>
<sequence>MNRIERLLITGGLVLISLGVSAQELVNNSTVDSSSLWKKLAYDGASVFGGVKHAYTSPFRWEKDDFVTLGAVTAGTVLLHLIDEEGNEYFTNQAAGVPQGIRDFGFYFGKPLYNYGFTGSVYALGLITKNDDIRRTGVLLISSATASGVLQTVLKTVAGRARPVAGEGALTFDPFNKEAAFHSFPSGHAMLSFTTAYAIGKQFENPLVRYSIYAAGMITPVSRLWAGAHWVTDVALGIAISVAVVDSIDNYLKKEGRYESDRQKPMIQWSLRLGPQKVGLVGTF</sequence>
<dbReference type="Pfam" id="PF01569">
    <property type="entry name" value="PAP2"/>
    <property type="match status" value="1"/>
</dbReference>
<evidence type="ECO:0000259" key="1">
    <source>
        <dbReference type="SMART" id="SM00014"/>
    </source>
</evidence>
<evidence type="ECO:0000313" key="3">
    <source>
        <dbReference type="Proteomes" id="UP000005938"/>
    </source>
</evidence>
<evidence type="ECO:0000313" key="2">
    <source>
        <dbReference type="EMBL" id="EID76415.1"/>
    </source>
</evidence>
<dbReference type="PATRIC" id="fig|946077.3.peg.60"/>